<dbReference type="AlphaFoldDB" id="A0A2T4GLG6"/>
<evidence type="ECO:0000313" key="1">
    <source>
        <dbReference type="EMBL" id="PTD04396.1"/>
    </source>
</evidence>
<keyword evidence="2" id="KW-1185">Reference proteome</keyword>
<name>A0A2T4GLG6_FUSCU</name>
<accession>A0A2T4GLG6</accession>
<comment type="caution">
    <text evidence="1">The sequence shown here is derived from an EMBL/GenBank/DDBJ whole genome shotgun (WGS) entry which is preliminary data.</text>
</comment>
<evidence type="ECO:0000313" key="2">
    <source>
        <dbReference type="Proteomes" id="UP000241587"/>
    </source>
</evidence>
<dbReference type="OMA" id="RESHGWH"/>
<dbReference type="EMBL" id="PVEM01000012">
    <property type="protein sequence ID" value="PTD04396.1"/>
    <property type="molecule type" value="Genomic_DNA"/>
</dbReference>
<dbReference type="OrthoDB" id="10275886at2759"/>
<dbReference type="Proteomes" id="UP000241587">
    <property type="component" value="Unassembled WGS sequence"/>
</dbReference>
<reference evidence="1 2" key="1">
    <citation type="submission" date="2018-02" db="EMBL/GenBank/DDBJ databases">
        <title>Fusarium culmorum secondary metabolites in fungal-bacterial-plant interactions.</title>
        <authorList>
            <person name="Schmidt R."/>
        </authorList>
    </citation>
    <scope>NUCLEOTIDE SEQUENCE [LARGE SCALE GENOMIC DNA]</scope>
    <source>
        <strain evidence="1 2">PV</strain>
    </source>
</reference>
<proteinExistence type="predicted"/>
<organism evidence="1 2">
    <name type="scientific">Fusarium culmorum</name>
    <dbReference type="NCBI Taxonomy" id="5516"/>
    <lineage>
        <taxon>Eukaryota</taxon>
        <taxon>Fungi</taxon>
        <taxon>Dikarya</taxon>
        <taxon>Ascomycota</taxon>
        <taxon>Pezizomycotina</taxon>
        <taxon>Sordariomycetes</taxon>
        <taxon>Hypocreomycetidae</taxon>
        <taxon>Hypocreales</taxon>
        <taxon>Nectriaceae</taxon>
        <taxon>Fusarium</taxon>
    </lineage>
</organism>
<sequence>MTIITDRIDAKEKHGQLLACLANLGAISGRAKKPSFNVAKLRAEVRSSGRESHGWHGWRTKRKLNGVKGGLLRSIVWITLHYTRKREEINVNKC</sequence>
<gene>
    <name evidence="1" type="ORF">FCULG_00001136</name>
</gene>
<protein>
    <submittedName>
        <fullName evidence="1">Uncharacterized protein</fullName>
    </submittedName>
</protein>